<protein>
    <recommendedName>
        <fullName evidence="3">NHLP leader peptide domain protein</fullName>
    </recommendedName>
</protein>
<gene>
    <name evidence="1" type="ORF">BN59_02063</name>
</gene>
<dbReference type="AlphaFoldDB" id="A0A078L129"/>
<evidence type="ECO:0000313" key="1">
    <source>
        <dbReference type="EMBL" id="CDZ77773.1"/>
    </source>
</evidence>
<dbReference type="eggNOG" id="ENOG5031284">
    <property type="taxonomic scope" value="Bacteria"/>
</dbReference>
<evidence type="ECO:0000313" key="2">
    <source>
        <dbReference type="Proteomes" id="UP000044071"/>
    </source>
</evidence>
<evidence type="ECO:0008006" key="3">
    <source>
        <dbReference type="Google" id="ProtNLM"/>
    </source>
</evidence>
<dbReference type="EMBL" id="CCSB01000002">
    <property type="protein sequence ID" value="CDZ77773.1"/>
    <property type="molecule type" value="Genomic_DNA"/>
</dbReference>
<reference evidence="1 2" key="1">
    <citation type="submission" date="2014-06" db="EMBL/GenBank/DDBJ databases">
        <authorList>
            <person name="Urmite Genomes Urmite Genomes"/>
        </authorList>
    </citation>
    <scope>NUCLEOTIDE SEQUENCE [LARGE SCALE GENOMIC DNA]</scope>
</reference>
<organism evidence="1 2">
    <name type="scientific">Legionella massiliensis</name>
    <dbReference type="NCBI Taxonomy" id="1034943"/>
    <lineage>
        <taxon>Bacteria</taxon>
        <taxon>Pseudomonadati</taxon>
        <taxon>Pseudomonadota</taxon>
        <taxon>Gammaproteobacteria</taxon>
        <taxon>Legionellales</taxon>
        <taxon>Legionellaceae</taxon>
        <taxon>Legionella</taxon>
    </lineage>
</organism>
<dbReference type="STRING" id="1034943.BN59_02063"/>
<name>A0A078L129_9GAMM</name>
<dbReference type="RefSeq" id="WP_052403237.1">
    <property type="nucleotide sequence ID" value="NZ_CCVW01000002.1"/>
</dbReference>
<dbReference type="Proteomes" id="UP000044071">
    <property type="component" value="Unassembled WGS sequence"/>
</dbReference>
<keyword evidence="2" id="KW-1185">Reference proteome</keyword>
<accession>A0A078L129</accession>
<sequence length="96" mass="10782">MVDIQSPSFAEAISALVAQAKSDENIKKLLLSEPEKFLAQHGLVLSDYEIIVGEKADYGLFFALNPKKMKISSDNTKTDDSFDPQRDLNFLDCLHY</sequence>
<proteinExistence type="predicted"/>